<dbReference type="Pfam" id="PF02517">
    <property type="entry name" value="Rce1-like"/>
    <property type="match status" value="1"/>
</dbReference>
<sequence length="185" mass="21316">MILTIWNYLKNPTSAPFTIEEKAQKWQIFRRVLFLAIAFSIGLGFTIDAITEAFNIDLGDHGIETLIEKYSIYVLFIFVVIFAPILEELIFRAPLVLFKNFKYYNLVFYLSVILFGAVHLSNFELYTNYLWLAPLIVAPQLAAGVFLGYTRVKLGLFYSILLHALHNGILFLPFMIFTVLEESTK</sequence>
<accession>A0A1W1ZUW2</accession>
<dbReference type="RefSeq" id="WP_084060894.1">
    <property type="nucleotide sequence ID" value="NZ_FWXO01000002.1"/>
</dbReference>
<reference evidence="3 4" key="1">
    <citation type="submission" date="2017-04" db="EMBL/GenBank/DDBJ databases">
        <authorList>
            <person name="Afonso C.L."/>
            <person name="Miller P.J."/>
            <person name="Scott M.A."/>
            <person name="Spackman E."/>
            <person name="Goraichik I."/>
            <person name="Dimitrov K.M."/>
            <person name="Suarez D.L."/>
            <person name="Swayne D.E."/>
        </authorList>
    </citation>
    <scope>NUCLEOTIDE SEQUENCE [LARGE SCALE GENOMIC DNA]</scope>
    <source>
        <strain evidence="3 4">DSM 21164</strain>
    </source>
</reference>
<dbReference type="EMBL" id="FWXO01000002">
    <property type="protein sequence ID" value="SMC52032.1"/>
    <property type="molecule type" value="Genomic_DNA"/>
</dbReference>
<feature type="transmembrane region" description="Helical" evidence="1">
    <location>
        <begin position="103"/>
        <end position="123"/>
    </location>
</feature>
<dbReference type="OrthoDB" id="847268at2"/>
<name>A0A1W1ZUW2_9FLAO</name>
<keyword evidence="4" id="KW-1185">Reference proteome</keyword>
<dbReference type="STRING" id="504486.SAMN05660703_1547"/>
<proteinExistence type="predicted"/>
<evidence type="ECO:0000313" key="3">
    <source>
        <dbReference type="EMBL" id="SMC52032.1"/>
    </source>
</evidence>
<dbReference type="Proteomes" id="UP000192360">
    <property type="component" value="Unassembled WGS sequence"/>
</dbReference>
<dbReference type="GO" id="GO:0004175">
    <property type="term" value="F:endopeptidase activity"/>
    <property type="evidence" value="ECO:0007669"/>
    <property type="project" value="UniProtKB-ARBA"/>
</dbReference>
<keyword evidence="1" id="KW-0812">Transmembrane</keyword>
<keyword evidence="1" id="KW-1133">Transmembrane helix</keyword>
<feature type="transmembrane region" description="Helical" evidence="1">
    <location>
        <begin position="32"/>
        <end position="50"/>
    </location>
</feature>
<feature type="domain" description="CAAX prenyl protease 2/Lysostaphin resistance protein A-like" evidence="2">
    <location>
        <begin position="72"/>
        <end position="168"/>
    </location>
</feature>
<dbReference type="GO" id="GO:0080120">
    <property type="term" value="P:CAAX-box protein maturation"/>
    <property type="evidence" value="ECO:0007669"/>
    <property type="project" value="UniProtKB-ARBA"/>
</dbReference>
<organism evidence="3 4">
    <name type="scientific">Cellulophaga tyrosinoxydans</name>
    <dbReference type="NCBI Taxonomy" id="504486"/>
    <lineage>
        <taxon>Bacteria</taxon>
        <taxon>Pseudomonadati</taxon>
        <taxon>Bacteroidota</taxon>
        <taxon>Flavobacteriia</taxon>
        <taxon>Flavobacteriales</taxon>
        <taxon>Flavobacteriaceae</taxon>
        <taxon>Cellulophaga</taxon>
    </lineage>
</organism>
<evidence type="ECO:0000259" key="2">
    <source>
        <dbReference type="Pfam" id="PF02517"/>
    </source>
</evidence>
<protein>
    <recommendedName>
        <fullName evidence="2">CAAX prenyl protease 2/Lysostaphin resistance protein A-like domain-containing protein</fullName>
    </recommendedName>
</protein>
<keyword evidence="1" id="KW-0472">Membrane</keyword>
<gene>
    <name evidence="3" type="ORF">SAMN05660703_1547</name>
</gene>
<feature type="transmembrane region" description="Helical" evidence="1">
    <location>
        <begin position="156"/>
        <end position="180"/>
    </location>
</feature>
<dbReference type="AlphaFoldDB" id="A0A1W1ZUW2"/>
<evidence type="ECO:0000313" key="4">
    <source>
        <dbReference type="Proteomes" id="UP000192360"/>
    </source>
</evidence>
<feature type="transmembrane region" description="Helical" evidence="1">
    <location>
        <begin position="129"/>
        <end position="149"/>
    </location>
</feature>
<evidence type="ECO:0000256" key="1">
    <source>
        <dbReference type="SAM" id="Phobius"/>
    </source>
</evidence>
<dbReference type="InterPro" id="IPR003675">
    <property type="entry name" value="Rce1/LyrA-like_dom"/>
</dbReference>
<feature type="transmembrane region" description="Helical" evidence="1">
    <location>
        <begin position="70"/>
        <end position="91"/>
    </location>
</feature>